<sequence length="113" mass="12887">MIASCFRDLREQPTACSSPAKPRKEPLQVIRLASVPMRARWAADGFRDETVGRRQLRSGEASRSDPFASHLDMRLIHKQFSPHTRRAWGTERISRFSALLHKISYGVRPSAPM</sequence>
<keyword evidence="2" id="KW-1185">Reference proteome</keyword>
<protein>
    <submittedName>
        <fullName evidence="1">Uncharacterized protein</fullName>
    </submittedName>
</protein>
<accession>A0A1J9P5L2</accession>
<proteinExistence type="predicted"/>
<comment type="caution">
    <text evidence="1">The sequence shown here is derived from an EMBL/GenBank/DDBJ whole genome shotgun (WGS) entry which is preliminary data.</text>
</comment>
<evidence type="ECO:0000313" key="1">
    <source>
        <dbReference type="EMBL" id="OJD11170.1"/>
    </source>
</evidence>
<gene>
    <name evidence="1" type="ORF">AJ78_08002</name>
</gene>
<dbReference type="AlphaFoldDB" id="A0A1J9P5L2"/>
<reference evidence="1 2" key="1">
    <citation type="submission" date="2015-07" db="EMBL/GenBank/DDBJ databases">
        <title>Emmonsia species relationships and genome sequence.</title>
        <authorList>
            <consortium name="The Broad Institute Genomics Platform"/>
            <person name="Cuomo C.A."/>
            <person name="Munoz J.F."/>
            <person name="Imamovic A."/>
            <person name="Priest M.E."/>
            <person name="Young S."/>
            <person name="Clay O.K."/>
            <person name="McEwen J.G."/>
        </authorList>
    </citation>
    <scope>NUCLEOTIDE SEQUENCE [LARGE SCALE GENOMIC DNA]</scope>
    <source>
        <strain evidence="1 2">UAMH 9510</strain>
    </source>
</reference>
<organism evidence="1 2">
    <name type="scientific">Emergomyces pasteurianus Ep9510</name>
    <dbReference type="NCBI Taxonomy" id="1447872"/>
    <lineage>
        <taxon>Eukaryota</taxon>
        <taxon>Fungi</taxon>
        <taxon>Dikarya</taxon>
        <taxon>Ascomycota</taxon>
        <taxon>Pezizomycotina</taxon>
        <taxon>Eurotiomycetes</taxon>
        <taxon>Eurotiomycetidae</taxon>
        <taxon>Onygenales</taxon>
        <taxon>Ajellomycetaceae</taxon>
        <taxon>Emergomyces</taxon>
    </lineage>
</organism>
<name>A0A1J9P5L2_9EURO</name>
<dbReference type="Proteomes" id="UP000182235">
    <property type="component" value="Unassembled WGS sequence"/>
</dbReference>
<evidence type="ECO:0000313" key="2">
    <source>
        <dbReference type="Proteomes" id="UP000182235"/>
    </source>
</evidence>
<dbReference type="EMBL" id="LGRN01000597">
    <property type="protein sequence ID" value="OJD11170.1"/>
    <property type="molecule type" value="Genomic_DNA"/>
</dbReference>